<dbReference type="Pfam" id="PF01177">
    <property type="entry name" value="Asp_Glu_race"/>
    <property type="match status" value="1"/>
</dbReference>
<dbReference type="GO" id="GO:0047661">
    <property type="term" value="F:amino-acid racemase activity"/>
    <property type="evidence" value="ECO:0007669"/>
    <property type="project" value="InterPro"/>
</dbReference>
<dbReference type="AlphaFoldDB" id="A0A419TB58"/>
<dbReference type="PANTHER" id="PTHR21198">
    <property type="entry name" value="GLUTAMATE RACEMASE"/>
    <property type="match status" value="1"/>
</dbReference>
<evidence type="ECO:0000313" key="4">
    <source>
        <dbReference type="Proteomes" id="UP000284177"/>
    </source>
</evidence>
<dbReference type="NCBIfam" id="TIGR00035">
    <property type="entry name" value="asp_race"/>
    <property type="match status" value="1"/>
</dbReference>
<comment type="caution">
    <text evidence="3">The sequence shown here is derived from an EMBL/GenBank/DDBJ whole genome shotgun (WGS) entry which is preliminary data.</text>
</comment>
<dbReference type="PANTHER" id="PTHR21198:SF7">
    <property type="entry name" value="ASPARTATE-GLUTAMATE RACEMASE FAMILY"/>
    <property type="match status" value="1"/>
</dbReference>
<protein>
    <submittedName>
        <fullName evidence="3">Aspartate racemase</fullName>
    </submittedName>
</protein>
<keyword evidence="4" id="KW-1185">Reference proteome</keyword>
<sequence>MKTIGLVGGMSWESTLSYYQIINKEVNKRLGGYRSAKCLIYSVDFAEIEYNQRVGNWNVVKNIIINSIRSLEKAGADFIVICTNTIHKYADVIQSKVNIPILHIAHATGKAIKGKKINTVGLLGTKYTMESNFYKDYLEKLNIKVIIPKNSERETINKIIFEELCLGKIKENSKKTIKDIINNLTLRGAEGVILGCTELPLIIKGEEIKISLFDTTYLHATEAVEYALKK</sequence>
<comment type="similarity">
    <text evidence="1">Belongs to the aspartate/glutamate racemases family.</text>
</comment>
<evidence type="ECO:0000256" key="1">
    <source>
        <dbReference type="ARBA" id="ARBA00007847"/>
    </source>
</evidence>
<evidence type="ECO:0000256" key="2">
    <source>
        <dbReference type="ARBA" id="ARBA00023235"/>
    </source>
</evidence>
<gene>
    <name evidence="3" type="ORF">BET03_02380</name>
</gene>
<organism evidence="3 4">
    <name type="scientific">Thermohalobacter berrensis</name>
    <dbReference type="NCBI Taxonomy" id="99594"/>
    <lineage>
        <taxon>Bacteria</taxon>
        <taxon>Bacillati</taxon>
        <taxon>Bacillota</taxon>
        <taxon>Tissierellia</taxon>
        <taxon>Tissierellales</taxon>
        <taxon>Thermohalobacteraceae</taxon>
        <taxon>Thermohalobacter</taxon>
    </lineage>
</organism>
<dbReference type="InterPro" id="IPR033134">
    <property type="entry name" value="Asp/Glu_racemase_AS_2"/>
</dbReference>
<reference evidence="3 4" key="1">
    <citation type="submission" date="2016-08" db="EMBL/GenBank/DDBJ databases">
        <title>Novel Firmicutes and Novel Genomes.</title>
        <authorList>
            <person name="Poppleton D.I."/>
            <person name="Gribaldo S."/>
        </authorList>
    </citation>
    <scope>NUCLEOTIDE SEQUENCE [LARGE SCALE GENOMIC DNA]</scope>
    <source>
        <strain evidence="3 4">CTT3</strain>
    </source>
</reference>
<dbReference type="SUPFAM" id="SSF53681">
    <property type="entry name" value="Aspartate/glutamate racemase"/>
    <property type="match status" value="2"/>
</dbReference>
<dbReference type="PROSITE" id="PS00924">
    <property type="entry name" value="ASP_GLU_RACEMASE_2"/>
    <property type="match status" value="1"/>
</dbReference>
<dbReference type="Proteomes" id="UP000284177">
    <property type="component" value="Unassembled WGS sequence"/>
</dbReference>
<proteinExistence type="inferred from homology"/>
<dbReference type="EMBL" id="MCIB01000001">
    <property type="protein sequence ID" value="RKD34692.1"/>
    <property type="molecule type" value="Genomic_DNA"/>
</dbReference>
<keyword evidence="2" id="KW-0413">Isomerase</keyword>
<dbReference type="Gene3D" id="3.40.50.1860">
    <property type="match status" value="2"/>
</dbReference>
<accession>A0A419TB58</accession>
<dbReference type="InterPro" id="IPR004380">
    <property type="entry name" value="Asp_race"/>
</dbReference>
<evidence type="ECO:0000313" key="3">
    <source>
        <dbReference type="EMBL" id="RKD34692.1"/>
    </source>
</evidence>
<name>A0A419TB58_9FIRM</name>
<dbReference type="InterPro" id="IPR001920">
    <property type="entry name" value="Asp/Glu_race"/>
</dbReference>
<dbReference type="InterPro" id="IPR015942">
    <property type="entry name" value="Asp/Glu/hydantoin_racemase"/>
</dbReference>
<dbReference type="OrthoDB" id="9803739at2"/>
<dbReference type="RefSeq" id="WP_120166851.1">
    <property type="nucleotide sequence ID" value="NZ_MCIB01000001.1"/>
</dbReference>